<proteinExistence type="predicted"/>
<dbReference type="Proteomes" id="UP000005317">
    <property type="component" value="Unassembled WGS sequence"/>
</dbReference>
<reference evidence="2" key="1">
    <citation type="journal article" date="2011" name="Stand. Genomic Sci.">
        <title>Genome sequence of the filamentous, gliding Thiothrix nivea neotype strain (JP2(T)).</title>
        <authorList>
            <person name="Lapidus A."/>
            <person name="Nolan M."/>
            <person name="Lucas S."/>
            <person name="Glavina Del Rio T."/>
            <person name="Tice H."/>
            <person name="Cheng J.F."/>
            <person name="Tapia R."/>
            <person name="Han C."/>
            <person name="Goodwin L."/>
            <person name="Pitluck S."/>
            <person name="Liolios K."/>
            <person name="Pagani I."/>
            <person name="Ivanova N."/>
            <person name="Huntemann M."/>
            <person name="Mavromatis K."/>
            <person name="Mikhailova N."/>
            <person name="Pati A."/>
            <person name="Chen A."/>
            <person name="Palaniappan K."/>
            <person name="Land M."/>
            <person name="Brambilla E.M."/>
            <person name="Rohde M."/>
            <person name="Abt B."/>
            <person name="Verbarg S."/>
            <person name="Goker M."/>
            <person name="Bristow J."/>
            <person name="Eisen J.A."/>
            <person name="Markowitz V."/>
            <person name="Hugenholtz P."/>
            <person name="Kyrpides N.C."/>
            <person name="Klenk H.P."/>
            <person name="Woyke T."/>
        </authorList>
    </citation>
    <scope>NUCLEOTIDE SEQUENCE [LARGE SCALE GENOMIC DNA]</scope>
    <source>
        <strain evidence="2">ATCC 35100 / DSM 5205 / JP2</strain>
    </source>
</reference>
<sequence length="111" mass="12540">MNAITTGALRPAHGYPPPLARLPLSAQPTRNRPLTFRRTYTGWMVYRQRQPLAWIVQGHHSGRLNKKPKTCCFVDVVFLRETHHGINLETADFETAAQAIQFIRQTFGGAA</sequence>
<dbReference type="EMBL" id="JH651384">
    <property type="protein sequence ID" value="EIJ34516.1"/>
    <property type="molecule type" value="Genomic_DNA"/>
</dbReference>
<dbReference type="AlphaFoldDB" id="A0A656HG92"/>
<evidence type="ECO:0000313" key="2">
    <source>
        <dbReference type="Proteomes" id="UP000005317"/>
    </source>
</evidence>
<protein>
    <submittedName>
        <fullName evidence="1">Uncharacterized protein</fullName>
    </submittedName>
</protein>
<accession>A0A656HG92</accession>
<dbReference type="OrthoDB" id="5625738at2"/>
<name>A0A656HG92_THINJ</name>
<gene>
    <name evidence="1" type="ORF">Thini_1940</name>
</gene>
<keyword evidence="2" id="KW-1185">Reference proteome</keyword>
<evidence type="ECO:0000313" key="1">
    <source>
        <dbReference type="EMBL" id="EIJ34516.1"/>
    </source>
</evidence>
<organism evidence="1 2">
    <name type="scientific">Thiothrix nivea (strain ATCC 35100 / DSM 5205 / JP2)</name>
    <dbReference type="NCBI Taxonomy" id="870187"/>
    <lineage>
        <taxon>Bacteria</taxon>
        <taxon>Pseudomonadati</taxon>
        <taxon>Pseudomonadota</taxon>
        <taxon>Gammaproteobacteria</taxon>
        <taxon>Thiotrichales</taxon>
        <taxon>Thiotrichaceae</taxon>
        <taxon>Thiothrix</taxon>
    </lineage>
</organism>
<dbReference type="RefSeq" id="WP_002708444.1">
    <property type="nucleotide sequence ID" value="NZ_JH651384.1"/>
</dbReference>